<dbReference type="AlphaFoldDB" id="A0A368YX14"/>
<dbReference type="PROSITE" id="PS50943">
    <property type="entry name" value="HTH_CROC1"/>
    <property type="match status" value="1"/>
</dbReference>
<comment type="caution">
    <text evidence="2">The sequence shown here is derived from an EMBL/GenBank/DDBJ whole genome shotgun (WGS) entry which is preliminary data.</text>
</comment>
<organism evidence="2 3">
    <name type="scientific">Paracoccus lutimaris</name>
    <dbReference type="NCBI Taxonomy" id="1490030"/>
    <lineage>
        <taxon>Bacteria</taxon>
        <taxon>Pseudomonadati</taxon>
        <taxon>Pseudomonadota</taxon>
        <taxon>Alphaproteobacteria</taxon>
        <taxon>Rhodobacterales</taxon>
        <taxon>Paracoccaceae</taxon>
        <taxon>Paracoccus</taxon>
    </lineage>
</organism>
<protein>
    <submittedName>
        <fullName evidence="2">Helix-turn-helix protein</fullName>
    </submittedName>
</protein>
<dbReference type="EMBL" id="QPJL01000008">
    <property type="protein sequence ID" value="RCW84108.1"/>
    <property type="molecule type" value="Genomic_DNA"/>
</dbReference>
<dbReference type="GO" id="GO:0003677">
    <property type="term" value="F:DNA binding"/>
    <property type="evidence" value="ECO:0007669"/>
    <property type="project" value="InterPro"/>
</dbReference>
<keyword evidence="3" id="KW-1185">Reference proteome</keyword>
<dbReference type="SUPFAM" id="SSF47413">
    <property type="entry name" value="lambda repressor-like DNA-binding domains"/>
    <property type="match status" value="1"/>
</dbReference>
<dbReference type="OrthoDB" id="8902678at2"/>
<evidence type="ECO:0000313" key="2">
    <source>
        <dbReference type="EMBL" id="RCW84108.1"/>
    </source>
</evidence>
<dbReference type="Proteomes" id="UP000253345">
    <property type="component" value="Unassembled WGS sequence"/>
</dbReference>
<reference evidence="2 3" key="1">
    <citation type="submission" date="2018-07" db="EMBL/GenBank/DDBJ databases">
        <title>Genomic Encyclopedia of Type Strains, Phase III (KMG-III): the genomes of soil and plant-associated and newly described type strains.</title>
        <authorList>
            <person name="Whitman W."/>
        </authorList>
    </citation>
    <scope>NUCLEOTIDE SEQUENCE [LARGE SCALE GENOMIC DNA]</scope>
    <source>
        <strain evidence="2 3">CECT 8525</strain>
    </source>
</reference>
<evidence type="ECO:0000259" key="1">
    <source>
        <dbReference type="PROSITE" id="PS50943"/>
    </source>
</evidence>
<evidence type="ECO:0000313" key="3">
    <source>
        <dbReference type="Proteomes" id="UP000253345"/>
    </source>
</evidence>
<dbReference type="RefSeq" id="WP_147273298.1">
    <property type="nucleotide sequence ID" value="NZ_QPJL01000008.1"/>
</dbReference>
<accession>A0A368YX14</accession>
<name>A0A368YX14_9RHOB</name>
<dbReference type="InterPro" id="IPR010982">
    <property type="entry name" value="Lambda_DNA-bd_dom_sf"/>
</dbReference>
<dbReference type="Gene3D" id="1.10.260.40">
    <property type="entry name" value="lambda repressor-like DNA-binding domains"/>
    <property type="match status" value="1"/>
</dbReference>
<dbReference type="InterPro" id="IPR001387">
    <property type="entry name" value="Cro/C1-type_HTH"/>
</dbReference>
<feature type="domain" description="HTH cro/C1-type" evidence="1">
    <location>
        <begin position="44"/>
        <end position="88"/>
    </location>
</feature>
<proteinExistence type="predicted"/>
<sequence>MNARLHQKITELMTSEVAPSDCSPASALPVFGQNLRLLTSLKGSQAKAAMDLDIGRIQYQRYLRGSSFPKPHILKKICDYFRVDARILIEPLTEDLLLEMLQARGGAARSPYRDEWLLASRLGTRNTLMIRVRWMGGLMPRGIGAASARAPLFTGCSRPRGRMVPWSYAAMRRARSVSPESRSGTTNIAGSA</sequence>
<gene>
    <name evidence="2" type="ORF">DFP89_10852</name>
</gene>
<dbReference type="CDD" id="cd00093">
    <property type="entry name" value="HTH_XRE"/>
    <property type="match status" value="1"/>
</dbReference>
<dbReference type="Pfam" id="PF01381">
    <property type="entry name" value="HTH_3"/>
    <property type="match status" value="1"/>
</dbReference>